<feature type="region of interest" description="Disordered" evidence="15">
    <location>
        <begin position="2816"/>
        <end position="2893"/>
    </location>
</feature>
<feature type="region of interest" description="Disordered" evidence="15">
    <location>
        <begin position="442"/>
        <end position="490"/>
    </location>
</feature>
<feature type="domain" description="C2H2-type" evidence="17">
    <location>
        <begin position="1719"/>
        <end position="1747"/>
    </location>
</feature>
<evidence type="ECO:0000256" key="6">
    <source>
        <dbReference type="ARBA" id="ARBA00023015"/>
    </source>
</evidence>
<dbReference type="GO" id="GO:0000981">
    <property type="term" value="F:DNA-binding transcription factor activity, RNA polymerase II-specific"/>
    <property type="evidence" value="ECO:0007669"/>
    <property type="project" value="InterPro"/>
</dbReference>
<evidence type="ECO:0000256" key="2">
    <source>
        <dbReference type="ARBA" id="ARBA00022723"/>
    </source>
</evidence>
<feature type="compositionally biased region" description="Basic and acidic residues" evidence="15">
    <location>
        <begin position="1621"/>
        <end position="1661"/>
    </location>
</feature>
<dbReference type="PANTHER" id="PTHR45891:SF4">
    <property type="entry name" value="ZINC FINGER HOMEOBOX PROTEIN 3"/>
    <property type="match status" value="1"/>
</dbReference>
<keyword evidence="7 12" id="KW-0238">DNA-binding</keyword>
<dbReference type="Gene3D" id="1.10.10.60">
    <property type="entry name" value="Homeodomain-like"/>
    <property type="match status" value="4"/>
</dbReference>
<evidence type="ECO:0000256" key="13">
    <source>
        <dbReference type="RuleBase" id="RU000682"/>
    </source>
</evidence>
<evidence type="ECO:0000259" key="16">
    <source>
        <dbReference type="PROSITE" id="PS50071"/>
    </source>
</evidence>
<feature type="compositionally biased region" description="Polar residues" evidence="15">
    <location>
        <begin position="368"/>
        <end position="396"/>
    </location>
</feature>
<dbReference type="InterPro" id="IPR051968">
    <property type="entry name" value="ZnFinger_Homeobox_TR"/>
</dbReference>
<feature type="compositionally biased region" description="Low complexity" evidence="15">
    <location>
        <begin position="3148"/>
        <end position="3174"/>
    </location>
</feature>
<keyword evidence="9" id="KW-0804">Transcription</keyword>
<feature type="compositionally biased region" description="Basic and acidic residues" evidence="15">
    <location>
        <begin position="2031"/>
        <end position="2051"/>
    </location>
</feature>
<feature type="domain" description="C2H2-type" evidence="17">
    <location>
        <begin position="1210"/>
        <end position="1233"/>
    </location>
</feature>
<feature type="region of interest" description="Disordered" evidence="15">
    <location>
        <begin position="179"/>
        <end position="200"/>
    </location>
</feature>
<feature type="compositionally biased region" description="Low complexity" evidence="15">
    <location>
        <begin position="1790"/>
        <end position="1814"/>
    </location>
</feature>
<dbReference type="SUPFAM" id="SSF57667">
    <property type="entry name" value="beta-beta-alpha zinc fingers"/>
    <property type="match status" value="6"/>
</dbReference>
<dbReference type="PROSITE" id="PS00027">
    <property type="entry name" value="HOMEOBOX_1"/>
    <property type="match status" value="2"/>
</dbReference>
<feature type="domain" description="C2H2-type" evidence="17">
    <location>
        <begin position="1238"/>
        <end position="1261"/>
    </location>
</feature>
<feature type="region of interest" description="Disordered" evidence="15">
    <location>
        <begin position="992"/>
        <end position="1043"/>
    </location>
</feature>
<feature type="region of interest" description="Disordered" evidence="15">
    <location>
        <begin position="1"/>
        <end position="25"/>
    </location>
</feature>
<feature type="region of interest" description="Disordered" evidence="15">
    <location>
        <begin position="1768"/>
        <end position="1820"/>
    </location>
</feature>
<feature type="region of interest" description="Disordered" evidence="15">
    <location>
        <begin position="2529"/>
        <end position="2576"/>
    </location>
</feature>
<evidence type="ECO:0000256" key="11">
    <source>
        <dbReference type="PROSITE-ProRule" id="PRU00042"/>
    </source>
</evidence>
<dbReference type="Gene3D" id="3.30.160.60">
    <property type="entry name" value="Classic Zinc Finger"/>
    <property type="match status" value="4"/>
</dbReference>
<evidence type="ECO:0000259" key="17">
    <source>
        <dbReference type="PROSITE" id="PS50157"/>
    </source>
</evidence>
<feature type="region of interest" description="Disordered" evidence="15">
    <location>
        <begin position="2593"/>
        <end position="2619"/>
    </location>
</feature>
<sequence>MEFCDSGTDHEPPQTQPPWKVPHSGLFLLPRDQTLSLGSLSREKPLRRRAEEVERNGRMNGVEEAEFGECAEGATVSESEEEEDFIVEDEDGEDSDMEALVGEIVYRLDGSAFVVENASQLTPTEVEQGEGRSVPTQTPPTLRTCHIAASLAPWLRPPNQAKPHPILHSFRVFRLSHHDDSPAPASASSHVSKDEFSNEATDVAREETRSLPGRPVLMCFLCHLSFGHAHAFASHAGQQHAVTLSDEERLLIMVKNTSAIIQPVGPGKQPLLGFLEPKTSNHTHYPASQPAKDPQNLLLVPRREEREGEGETGGAKGLLTWNEEGDHEDEEEEEALLSDLDEVEALGRASFSSISSSEVGMGAAPLTNQSKVVSKSPASARTSGLPPSTAARSFTPDTKPASADLTSFNCPCPALPDTAKDDGTAGSPASVPTDECANIESANAKRPNSCPAGRGTGGVSRQDDRPDQQQQQQPRTSPGGQLDLLSAPTAGGSLADFSASVGAGSDGAQNSPYALGGYLTPTHSRNSCKTLKCPKCNWHYKYQQTLEAHMKEKHPEVDGGHCPYCTSGQSHPRLARGETYTCGYKPFRCQVCQYSTTTKGNLSIHMQSDKHLHNMQSLQNGGEQAYGHAAPQVAGTCSSPSPAKPRPCSSWRCEVCDYETNVARNLRIHMTSEKHTHNMLLLQQNLAQMQQHRAGVRLALGGAVPPVLSEKDLYQFYLSQACTLKTDPLAPDAQFLTSLAEPDGSSLRRLGPREGHLAAAKHLFQCGVCGTFSCDALDALARHLATQRVLPEAAWRRTVGESHHCRLCQYTTPLRANFQLHCQTDKHLLRHQLAAHLRDGQLHQWWLKCVAASNPVQLMCNACNCEVTSLEKLKLHVTSLRHEASIRLYQYLQQISGDEDDGDGREFVCLLCDHSARSGLALVQHSHSLGHQQRTGLHQLQRIQKDLQEEEEEFTDIFTIRKLLTKDTVFCPEWEEERGGEDLEHRLSELELSKEDNDLSPPSKQSDDAPLTKRPRNEQVIPPPPLSLSRSLTHTRQASTESPLHPQILQCPFCRFSHADLTLLRDHVMTQHSLKPALRCPLCQDTLGSVTHLRSHLTHLHSVTADCTNKLIDTVMLPRLLIRSNQKMSPVNGLFVLTDPEKIADVIKASGFQLEDPESTKENTAAFPCWQKGCNKVLTSSASLQTHVSEAHNQRPPASAPVSDRHVYKYRCGQCSLAFKTPEKLQLHSQYHAIRAATMCCLCQRSFRSLTALRRHLETSHLELSDAQRQQLCGGLLLADPMLGEDTSTLMEDGVKEEEDGGPDEKHNANGCETAQVQQEDSGGDTKQRANMPFRKGANLTMEKFLDPQRPFKCTVCKESFTQKNILLVHYNSVSHLHKVKRSLQDSSAGLPEPVSNADHKPFKCNTCNVAYSQSSTLEIHMRSVLHQTKARAAKHDSACVGSRPKTNSSPLPVPPGAAQQGNDSRDSGHSSPSESHEAKRRRLADIIASTAQQQQQKLLLQQQQKMLQQQEQQQQQQLAQAQAQLQQELQHKAALIQTQLFNPALLQPFPVSAEAFLQQQQQQLLFPFYIPGGDFHLNPQLKGLSLNLASPASLSLLQGTSESVSAKEKPSSSPQTPSEPPHHENDSNLHHPETPSKRNEADQAKSLKAADEQDHDRSDSVEAMEIDVSFLLPRISHDASESASKALLENVGFELVMQFNESKQKAKENKRLEDLEKLECEACGKLFSNALILKSHQEHVHQTIFPIQTLEKFAKDYREQYDQLFPLRPLSPEPASSSPPPALPPPQPALVVNTPASSPTVTSPVVSSPVPKTTLPPPPPPMPSMDLPLFPPIMVQSLPLPALTPQMPAIDVGITHELAHLYHQQLTPALLQQQQGKRPRTRITDDQLRVLRQYFDINNSPNEEQIKEMADKSGLPQKVIKHWFRNTLFKERQRNKDSPYNFNNPPVTTLEDIKVEPRPPSPDPQRHEFYGSRRSSRTRFTDFQLRVLQDFFDANAYPKDDEFEQLSNLLGLPTRVIVVWFQNARQKARKNYENQGDGKDGGERRELSNDRYVRTPNLNYQCKKCSVVFQRIFDLIKHQKKLCYKDEDDDYRYDSHDDLSDFKQEDESPPRPSCSSSTHSETKDAIESVTDVSSPQQKEHVSVSQNREEPPPDLQHQRASEEMDQALPDSPKPPSSLKQQQFSPSVPQVSPDSSESTRTSLNPHPSPKTVQQQQLFAQQVSPFHCTQCNLSFPSFQHWQEHQQLHLLTTPNQFAHPQFFDRPADLPFMLFDPSNPLLTSQLLSGAFSQIPTSSASSSASSTINSLKRKLEEKTALPSIENDWEGNGDEPQRDKRMRTTITPEQLEVLYQKYLLDSNPTRNMLDHIAREVGLKKRVVQVWFQNTRARERKGQFRALGPAQAHRRCPFCRALFKAQTALDAHIRSRHWHEAKSVGYNLALSGMFPEQVVMKGDPLDFSNGSQLLNCQRGSGQFLPVSPASKGVELHHLSPRQIKMEGPDDFEGVSVSSLSRNLDQSKLDDECSSVNTAMTDDATLGDEPNESSEAKCGTSDTTSQTGERAPSCENSDMMPSGLVSPATSFSAKDFESDMVVDYSENSSLADPASPCPGTSGGGDSGERHSQKRYRTQMSNLQVKMLKACFTDYKTPTMIECEALGSYIGLAKRVVQVWFQNARAKEKKAKLNNVKQFGSEQSQRDRSRSECSLCCVKYNSCLSVRDHIFSQQHIAKVKESVSTQIEREQDYFDSGNVHQLVAQPEMDQLKKTSEVLSLAQQQRFDQALQAINLSSMYQSLQALPAVSSSSQAGFGLSSSLSNGLHSKPLIPSSSSNKEPVDVTPKATQPDKELYRPKENGTEKCQQREKKERSCPNPPVPATPSTSAATKDPVNSPSVSVSKPGTENFVDPGQLQALQAVMGADPTALLSTSFMPCFMPGFPPYFPPQIPGVLPGGFLQPMYGMESLFPYGPAALSQALMSLSPSSILQQYQQSIQGALQQRHVQIQQQQAQKPKGGQAPLPLRAKASLDIKHASLNSARAEGQKVSSCHKTFQSFGSDQGPGGNTLREMDVGFLLSQCIVHKANSSEEGEGGLYNCLACDATLHGDDGEALSRHLESPQHKRSMAEQPNAKENVTPVLPHTATCARDSAMPSTSQTVPPSMLTLPPSSSSSSSSPSLDPQPLLSTALPGAADTTLASFCNQTPSLPSTVTSNLARKSGTRPSIPTDSAAGAAGHTRAGSLERLIPPPSEEP</sequence>
<dbReference type="FunFam" id="3.30.160.60:FF:000446">
    <property type="entry name" value="Zinc finger protein"/>
    <property type="match status" value="1"/>
</dbReference>
<dbReference type="Pfam" id="PF00096">
    <property type="entry name" value="zf-C2H2"/>
    <property type="match status" value="1"/>
</dbReference>
<feature type="domain" description="C2H2-type" evidence="17">
    <location>
        <begin position="2061"/>
        <end position="2090"/>
    </location>
</feature>
<name>A0AAY4BMC4_9TELE</name>
<feature type="DNA-binding region" description="Homeobox" evidence="12">
    <location>
        <begin position="1877"/>
        <end position="1936"/>
    </location>
</feature>
<feature type="region of interest" description="Disordered" evidence="15">
    <location>
        <begin position="2096"/>
        <end position="2214"/>
    </location>
</feature>
<dbReference type="SUPFAM" id="SSF46689">
    <property type="entry name" value="Homeodomain-like"/>
    <property type="match status" value="4"/>
</dbReference>
<dbReference type="InterPro" id="IPR036236">
    <property type="entry name" value="Znf_C2H2_sf"/>
</dbReference>
<proteinExistence type="predicted"/>
<feature type="compositionally biased region" description="Polar residues" evidence="15">
    <location>
        <begin position="1939"/>
        <end position="1948"/>
    </location>
</feature>
<feature type="compositionally biased region" description="Polar residues" evidence="15">
    <location>
        <begin position="3190"/>
        <end position="3215"/>
    </location>
</feature>
<dbReference type="GeneTree" id="ENSGT00940000156149"/>
<feature type="DNA-binding region" description="Homeobox" evidence="12">
    <location>
        <begin position="2333"/>
        <end position="2392"/>
    </location>
</feature>
<keyword evidence="3" id="KW-0677">Repeat</keyword>
<feature type="region of interest" description="Disordered" evidence="15">
    <location>
        <begin position="1294"/>
        <end position="1327"/>
    </location>
</feature>
<feature type="compositionally biased region" description="Acidic residues" evidence="15">
    <location>
        <begin position="78"/>
        <end position="94"/>
    </location>
</feature>
<accession>A0AAY4BMC4</accession>
<organism evidence="18 19">
    <name type="scientific">Denticeps clupeoides</name>
    <name type="common">denticle herring</name>
    <dbReference type="NCBI Taxonomy" id="299321"/>
    <lineage>
        <taxon>Eukaryota</taxon>
        <taxon>Metazoa</taxon>
        <taxon>Chordata</taxon>
        <taxon>Craniata</taxon>
        <taxon>Vertebrata</taxon>
        <taxon>Euteleostomi</taxon>
        <taxon>Actinopterygii</taxon>
        <taxon>Neopterygii</taxon>
        <taxon>Teleostei</taxon>
        <taxon>Clupei</taxon>
        <taxon>Clupeiformes</taxon>
        <taxon>Denticipitoidei</taxon>
        <taxon>Denticipitidae</taxon>
        <taxon>Denticeps</taxon>
    </lineage>
</organism>
<evidence type="ECO:0000313" key="18">
    <source>
        <dbReference type="Ensembl" id="ENSDCDP00010022063.1"/>
    </source>
</evidence>
<dbReference type="FunFam" id="1.10.10.60:FF:000064">
    <property type="entry name" value="Zinc finger homeobox protein 4"/>
    <property type="match status" value="1"/>
</dbReference>
<dbReference type="Pfam" id="PF00046">
    <property type="entry name" value="Homeodomain"/>
    <property type="match status" value="4"/>
</dbReference>
<feature type="domain" description="C2H2-type" evidence="17">
    <location>
        <begin position="1167"/>
        <end position="1197"/>
    </location>
</feature>
<dbReference type="InterPro" id="IPR009057">
    <property type="entry name" value="Homeodomain-like_sf"/>
</dbReference>
<keyword evidence="6" id="KW-0805">Transcription regulation</keyword>
<comment type="subcellular location">
    <subcellularLocation>
        <location evidence="1 12 13">Nucleus</location>
    </subcellularLocation>
</comment>
<feature type="compositionally biased region" description="Low complexity" evidence="15">
    <location>
        <begin position="2176"/>
        <end position="2197"/>
    </location>
</feature>
<feature type="compositionally biased region" description="Pro residues" evidence="15">
    <location>
        <begin position="1770"/>
        <end position="1789"/>
    </location>
</feature>
<feature type="coiled-coil region" evidence="14">
    <location>
        <begin position="1494"/>
        <end position="1539"/>
    </location>
</feature>
<keyword evidence="8 12" id="KW-0371">Homeobox</keyword>
<evidence type="ECO:0000256" key="15">
    <source>
        <dbReference type="SAM" id="MobiDB-lite"/>
    </source>
</evidence>
<feature type="domain" description="C2H2-type" evidence="17">
    <location>
        <begin position="1352"/>
        <end position="1383"/>
    </location>
</feature>
<feature type="compositionally biased region" description="Basic and acidic residues" evidence="15">
    <location>
        <begin position="2837"/>
        <end position="2862"/>
    </location>
</feature>
<evidence type="ECO:0000256" key="10">
    <source>
        <dbReference type="ARBA" id="ARBA00023242"/>
    </source>
</evidence>
<feature type="compositionally biased region" description="Basic and acidic residues" evidence="15">
    <location>
        <begin position="191"/>
        <end position="200"/>
    </location>
</feature>
<evidence type="ECO:0000256" key="3">
    <source>
        <dbReference type="ARBA" id="ARBA00022737"/>
    </source>
</evidence>
<evidence type="ECO:0000256" key="7">
    <source>
        <dbReference type="ARBA" id="ARBA00023125"/>
    </source>
</evidence>
<feature type="domain" description="Homeobox" evidence="16">
    <location>
        <begin position="1875"/>
        <end position="1935"/>
    </location>
</feature>
<evidence type="ECO:0000313" key="19">
    <source>
        <dbReference type="Proteomes" id="UP000694580"/>
    </source>
</evidence>
<dbReference type="CDD" id="cd00086">
    <property type="entry name" value="homeodomain"/>
    <property type="match status" value="4"/>
</dbReference>
<dbReference type="InterPro" id="IPR001356">
    <property type="entry name" value="HD"/>
</dbReference>
<evidence type="ECO:0000256" key="12">
    <source>
        <dbReference type="PROSITE-ProRule" id="PRU00108"/>
    </source>
</evidence>
<dbReference type="InterPro" id="IPR017970">
    <property type="entry name" value="Homeobox_CS"/>
</dbReference>
<feature type="domain" description="Homeobox" evidence="16">
    <location>
        <begin position="2618"/>
        <end position="2678"/>
    </location>
</feature>
<feature type="compositionally biased region" description="Low complexity" evidence="15">
    <location>
        <begin position="2871"/>
        <end position="2892"/>
    </location>
</feature>
<keyword evidence="2" id="KW-0479">Metal-binding</keyword>
<evidence type="ECO:0008006" key="20">
    <source>
        <dbReference type="Google" id="ProtNLM"/>
    </source>
</evidence>
<feature type="region of interest" description="Disordered" evidence="15">
    <location>
        <begin position="1435"/>
        <end position="1481"/>
    </location>
</feature>
<dbReference type="FunFam" id="1.10.10.60:FF:000082">
    <property type="entry name" value="Putative zinc finger homeobox protein 4"/>
    <property type="match status" value="1"/>
</dbReference>
<feature type="compositionally biased region" description="Polar residues" evidence="15">
    <location>
        <begin position="1311"/>
        <end position="1321"/>
    </location>
</feature>
<reference evidence="18" key="2">
    <citation type="submission" date="2025-09" db="UniProtKB">
        <authorList>
            <consortium name="Ensembl"/>
        </authorList>
    </citation>
    <scope>IDENTIFICATION</scope>
</reference>
<dbReference type="InterPro" id="IPR013087">
    <property type="entry name" value="Znf_C2H2_type"/>
</dbReference>
<dbReference type="PANTHER" id="PTHR45891">
    <property type="entry name" value="ZINC FINGER HOMEOBOX PROTEIN"/>
    <property type="match status" value="1"/>
</dbReference>
<feature type="region of interest" description="Disordered" evidence="15">
    <location>
        <begin position="1935"/>
        <end position="1976"/>
    </location>
</feature>
<feature type="region of interest" description="Disordered" evidence="15">
    <location>
        <begin position="38"/>
        <end position="94"/>
    </location>
</feature>
<dbReference type="SMART" id="SM00389">
    <property type="entry name" value="HOX"/>
    <property type="match status" value="4"/>
</dbReference>
<keyword evidence="4 11" id="KW-0863">Zinc-finger</keyword>
<gene>
    <name evidence="18" type="primary">ZFHX3</name>
</gene>
<dbReference type="GO" id="GO:0005634">
    <property type="term" value="C:nucleus"/>
    <property type="evidence" value="ECO:0007669"/>
    <property type="project" value="UniProtKB-SubCell"/>
</dbReference>
<feature type="DNA-binding region" description="Homeobox" evidence="12">
    <location>
        <begin position="2620"/>
        <end position="2679"/>
    </location>
</feature>
<feature type="compositionally biased region" description="Basic and acidic residues" evidence="15">
    <location>
        <begin position="1005"/>
        <end position="1017"/>
    </location>
</feature>
<feature type="region of interest" description="Disordered" evidence="15">
    <location>
        <begin position="3190"/>
        <end position="3241"/>
    </location>
</feature>
<evidence type="ECO:0000256" key="9">
    <source>
        <dbReference type="ARBA" id="ARBA00023163"/>
    </source>
</evidence>
<keyword evidence="5" id="KW-0862">Zinc</keyword>
<feature type="region of interest" description="Disordered" evidence="15">
    <location>
        <begin position="2030"/>
        <end position="2051"/>
    </location>
</feature>
<dbReference type="SMART" id="SM00355">
    <property type="entry name" value="ZnF_C2H2"/>
    <property type="match status" value="21"/>
</dbReference>
<dbReference type="GO" id="GO:0045664">
    <property type="term" value="P:regulation of neuron differentiation"/>
    <property type="evidence" value="ECO:0007669"/>
    <property type="project" value="TreeGrafter"/>
</dbReference>
<dbReference type="SMART" id="SM00451">
    <property type="entry name" value="ZnF_U1"/>
    <property type="match status" value="7"/>
</dbReference>
<feature type="compositionally biased region" description="Basic and acidic residues" evidence="15">
    <location>
        <begin position="2138"/>
        <end position="2162"/>
    </location>
</feature>
<dbReference type="GO" id="GO:0008270">
    <property type="term" value="F:zinc ion binding"/>
    <property type="evidence" value="ECO:0007669"/>
    <property type="project" value="UniProtKB-KW"/>
</dbReference>
<feature type="compositionally biased region" description="Basic and acidic residues" evidence="15">
    <location>
        <begin position="2096"/>
        <end position="2110"/>
    </location>
</feature>
<keyword evidence="19" id="KW-1185">Reference proteome</keyword>
<evidence type="ECO:0000256" key="14">
    <source>
        <dbReference type="SAM" id="Coils"/>
    </source>
</evidence>
<dbReference type="Proteomes" id="UP000694580">
    <property type="component" value="Unplaced"/>
</dbReference>
<reference evidence="18" key="1">
    <citation type="submission" date="2025-08" db="UniProtKB">
        <authorList>
            <consortium name="Ensembl"/>
        </authorList>
    </citation>
    <scope>IDENTIFICATION</scope>
</reference>
<feature type="region of interest" description="Disordered" evidence="15">
    <location>
        <begin position="1600"/>
        <end position="1661"/>
    </location>
</feature>
<dbReference type="GO" id="GO:0000978">
    <property type="term" value="F:RNA polymerase II cis-regulatory region sequence-specific DNA binding"/>
    <property type="evidence" value="ECO:0007669"/>
    <property type="project" value="TreeGrafter"/>
</dbReference>
<dbReference type="FunFam" id="3.30.160.60:FF:000081">
    <property type="entry name" value="Zinc finger homeobox protein 4"/>
    <property type="match status" value="1"/>
</dbReference>
<dbReference type="Ensembl" id="ENSDCDT00010025072.1">
    <property type="protein sequence ID" value="ENSDCDP00010022063.1"/>
    <property type="gene ID" value="ENSDCDG00010011111.1"/>
</dbReference>
<feature type="region of interest" description="Disordered" evidence="15">
    <location>
        <begin position="368"/>
        <end position="402"/>
    </location>
</feature>
<keyword evidence="10 12" id="KW-0539">Nucleus</keyword>
<keyword evidence="14" id="KW-0175">Coiled coil</keyword>
<dbReference type="PROSITE" id="PS50157">
    <property type="entry name" value="ZINC_FINGER_C2H2_2"/>
    <property type="match status" value="8"/>
</dbReference>
<dbReference type="FunFam" id="3.30.160.60:FF:000317">
    <property type="entry name" value="zinc finger homeobox protein 3"/>
    <property type="match status" value="1"/>
</dbReference>
<evidence type="ECO:0000256" key="4">
    <source>
        <dbReference type="ARBA" id="ARBA00022771"/>
    </source>
</evidence>
<feature type="region of interest" description="Disordered" evidence="15">
    <location>
        <begin position="3103"/>
        <end position="3176"/>
    </location>
</feature>
<feature type="DNA-binding region" description="Homeobox" evidence="12">
    <location>
        <begin position="1974"/>
        <end position="2033"/>
    </location>
</feature>
<dbReference type="FunFam" id="1.10.10.60:FF:000096">
    <property type="entry name" value="Zinc finger homeobox protein 4"/>
    <property type="match status" value="1"/>
</dbReference>
<feature type="domain" description="C2H2-type" evidence="17">
    <location>
        <begin position="1403"/>
        <end position="1432"/>
    </location>
</feature>
<feature type="domain" description="Homeobox" evidence="16">
    <location>
        <begin position="2331"/>
        <end position="2391"/>
    </location>
</feature>
<evidence type="ECO:0000256" key="8">
    <source>
        <dbReference type="ARBA" id="ARBA00023155"/>
    </source>
</evidence>
<evidence type="ECO:0000256" key="5">
    <source>
        <dbReference type="ARBA" id="ARBA00022833"/>
    </source>
</evidence>
<dbReference type="FunFam" id="3.30.160.60:FF:000768">
    <property type="entry name" value="zinc finger homeobox protein 3 isoform X2"/>
    <property type="match status" value="1"/>
</dbReference>
<protein>
    <recommendedName>
        <fullName evidence="20">Zinc finger homeobox protein 3</fullName>
    </recommendedName>
</protein>
<evidence type="ECO:0000256" key="1">
    <source>
        <dbReference type="ARBA" id="ARBA00004123"/>
    </source>
</evidence>
<dbReference type="InterPro" id="IPR003604">
    <property type="entry name" value="Matrin/U1-like-C_Znf_C2H2"/>
</dbReference>
<feature type="compositionally biased region" description="Acidic residues" evidence="15">
    <location>
        <begin position="323"/>
        <end position="336"/>
    </location>
</feature>
<dbReference type="PROSITE" id="PS50071">
    <property type="entry name" value="HOMEOBOX_2"/>
    <property type="match status" value="4"/>
</dbReference>
<feature type="region of interest" description="Disordered" evidence="15">
    <location>
        <begin position="303"/>
        <end position="336"/>
    </location>
</feature>
<feature type="domain" description="C2H2-type" evidence="17">
    <location>
        <begin position="2224"/>
        <end position="2251"/>
    </location>
</feature>
<dbReference type="PROSITE" id="PS00028">
    <property type="entry name" value="ZINC_FINGER_C2H2_1"/>
    <property type="match status" value="10"/>
</dbReference>
<feature type="compositionally biased region" description="Basic and acidic residues" evidence="15">
    <location>
        <begin position="41"/>
        <end position="57"/>
    </location>
</feature>
<feature type="domain" description="Homeobox" evidence="16">
    <location>
        <begin position="1972"/>
        <end position="2032"/>
    </location>
</feature>